<dbReference type="NCBIfam" id="TIGR00571">
    <property type="entry name" value="dam"/>
    <property type="match status" value="1"/>
</dbReference>
<dbReference type="RefSeq" id="WP_187716413.1">
    <property type="nucleotide sequence ID" value="NZ_JACTAH010000001.1"/>
</dbReference>
<keyword evidence="4 7" id="KW-0808">Transferase</keyword>
<dbReference type="EC" id="2.1.1.72" evidence="2 7"/>
<dbReference type="PANTHER" id="PTHR30481:SF3">
    <property type="entry name" value="DNA ADENINE METHYLASE"/>
    <property type="match status" value="1"/>
</dbReference>
<dbReference type="PRINTS" id="PR00505">
    <property type="entry name" value="D12N6MTFRASE"/>
</dbReference>
<dbReference type="Pfam" id="PF02086">
    <property type="entry name" value="MethyltransfD12"/>
    <property type="match status" value="1"/>
</dbReference>
<evidence type="ECO:0000256" key="1">
    <source>
        <dbReference type="ARBA" id="ARBA00006594"/>
    </source>
</evidence>
<comment type="catalytic activity">
    <reaction evidence="6 7">
        <text>a 2'-deoxyadenosine in DNA + S-adenosyl-L-methionine = an N(6)-methyl-2'-deoxyadenosine in DNA + S-adenosyl-L-homocysteine + H(+)</text>
        <dbReference type="Rhea" id="RHEA:15197"/>
        <dbReference type="Rhea" id="RHEA-COMP:12418"/>
        <dbReference type="Rhea" id="RHEA-COMP:12419"/>
        <dbReference type="ChEBI" id="CHEBI:15378"/>
        <dbReference type="ChEBI" id="CHEBI:57856"/>
        <dbReference type="ChEBI" id="CHEBI:59789"/>
        <dbReference type="ChEBI" id="CHEBI:90615"/>
        <dbReference type="ChEBI" id="CHEBI:90616"/>
        <dbReference type="EC" id="2.1.1.72"/>
    </reaction>
</comment>
<dbReference type="PROSITE" id="PS00092">
    <property type="entry name" value="N6_MTASE"/>
    <property type="match status" value="1"/>
</dbReference>
<dbReference type="GO" id="GO:0032259">
    <property type="term" value="P:methylation"/>
    <property type="evidence" value="ECO:0007669"/>
    <property type="project" value="UniProtKB-KW"/>
</dbReference>
<evidence type="ECO:0000313" key="10">
    <source>
        <dbReference type="Proteomes" id="UP000603602"/>
    </source>
</evidence>
<evidence type="ECO:0000256" key="8">
    <source>
        <dbReference type="SAM" id="MobiDB-lite"/>
    </source>
</evidence>
<name>A0ABR9B5N8_9RHOO</name>
<dbReference type="InterPro" id="IPR002052">
    <property type="entry name" value="DNA_methylase_N6_adenine_CS"/>
</dbReference>
<dbReference type="Proteomes" id="UP000603602">
    <property type="component" value="Unassembled WGS sequence"/>
</dbReference>
<gene>
    <name evidence="9" type="ORF">IFO67_01580</name>
</gene>
<evidence type="ECO:0000256" key="3">
    <source>
        <dbReference type="ARBA" id="ARBA00022603"/>
    </source>
</evidence>
<sequence length="285" mass="32690">MSPIQHDSPRRDLAETGNKSHGRPFLRWAGSKRKLIPVLQEYWSDSYGRYVEPFMGSACLFFHLDPSAGLLGDINAELVECFCQVRADPQAVHEELATYGHGSDFFYQLREKIPEELTPVQRAARFIYLTRYCFNGLYRTNQLGRFNVPFGGTRTGKLPTLEQLTFAAKKLNSAELICSDFLGTIERVQPNDFVYLDPPYWVEGKRRTNQYGPKTFCKDDLSRLKAALEHIHEQGAHFVLSYEDCDEAREISGSWHVKQVPVRRNVAGFSQHRKIEHEMIATNIA</sequence>
<dbReference type="EMBL" id="JACYTO010000001">
    <property type="protein sequence ID" value="MBD8501567.1"/>
    <property type="molecule type" value="Genomic_DNA"/>
</dbReference>
<evidence type="ECO:0000256" key="2">
    <source>
        <dbReference type="ARBA" id="ARBA00011900"/>
    </source>
</evidence>
<dbReference type="InterPro" id="IPR012327">
    <property type="entry name" value="MeTrfase_D12"/>
</dbReference>
<dbReference type="InterPro" id="IPR029063">
    <property type="entry name" value="SAM-dependent_MTases_sf"/>
</dbReference>
<accession>A0ABR9B5N8</accession>
<dbReference type="SUPFAM" id="SSF53335">
    <property type="entry name" value="S-adenosyl-L-methionine-dependent methyltransferases"/>
    <property type="match status" value="1"/>
</dbReference>
<evidence type="ECO:0000256" key="6">
    <source>
        <dbReference type="ARBA" id="ARBA00047942"/>
    </source>
</evidence>
<evidence type="ECO:0000256" key="7">
    <source>
        <dbReference type="RuleBase" id="RU361257"/>
    </source>
</evidence>
<dbReference type="Gene3D" id="3.40.50.150">
    <property type="entry name" value="Vaccinia Virus protein VP39"/>
    <property type="match status" value="1"/>
</dbReference>
<keyword evidence="10" id="KW-1185">Reference proteome</keyword>
<keyword evidence="5 7" id="KW-0949">S-adenosyl-L-methionine</keyword>
<proteinExistence type="inferred from homology"/>
<organism evidence="9 10">
    <name type="scientific">Thauera sedimentorum</name>
    <dbReference type="NCBI Taxonomy" id="2767595"/>
    <lineage>
        <taxon>Bacteria</taxon>
        <taxon>Pseudomonadati</taxon>
        <taxon>Pseudomonadota</taxon>
        <taxon>Betaproteobacteria</taxon>
        <taxon>Rhodocyclales</taxon>
        <taxon>Zoogloeaceae</taxon>
        <taxon>Thauera</taxon>
    </lineage>
</organism>
<dbReference type="Gene3D" id="1.10.1020.10">
    <property type="entry name" value="Adenine-specific Methyltransferase, Domain 2"/>
    <property type="match status" value="1"/>
</dbReference>
<dbReference type="PANTHER" id="PTHR30481">
    <property type="entry name" value="DNA ADENINE METHYLASE"/>
    <property type="match status" value="1"/>
</dbReference>
<dbReference type="InterPro" id="IPR012263">
    <property type="entry name" value="M_m6A_EcoRV"/>
</dbReference>
<reference evidence="10" key="1">
    <citation type="submission" date="2023-07" db="EMBL/GenBank/DDBJ databases">
        <title>Thauera sp. CAU 1555 isolated from sand of Yaerae Beach.</title>
        <authorList>
            <person name="Kim W."/>
        </authorList>
    </citation>
    <scope>NUCLEOTIDE SEQUENCE [LARGE SCALE GENOMIC DNA]</scope>
    <source>
        <strain evidence="10">CAU 1555</strain>
    </source>
</reference>
<evidence type="ECO:0000256" key="5">
    <source>
        <dbReference type="ARBA" id="ARBA00022691"/>
    </source>
</evidence>
<dbReference type="PIRSF" id="PIRSF000398">
    <property type="entry name" value="M_m6A_EcoRV"/>
    <property type="match status" value="1"/>
</dbReference>
<dbReference type="InterPro" id="IPR023095">
    <property type="entry name" value="Ade_MeTrfase_dom_2"/>
</dbReference>
<feature type="region of interest" description="Disordered" evidence="8">
    <location>
        <begin position="1"/>
        <end position="21"/>
    </location>
</feature>
<comment type="caution">
    <text evidence="9">The sequence shown here is derived from an EMBL/GenBank/DDBJ whole genome shotgun (WGS) entry which is preliminary data.</text>
</comment>
<evidence type="ECO:0000313" key="9">
    <source>
        <dbReference type="EMBL" id="MBD8501567.1"/>
    </source>
</evidence>
<keyword evidence="3 7" id="KW-0489">Methyltransferase</keyword>
<protein>
    <recommendedName>
        <fullName evidence="2 7">Site-specific DNA-methyltransferase (adenine-specific)</fullName>
        <ecNumber evidence="2 7">2.1.1.72</ecNumber>
    </recommendedName>
</protein>
<dbReference type="GO" id="GO:0009007">
    <property type="term" value="F:site-specific DNA-methyltransferase (adenine-specific) activity"/>
    <property type="evidence" value="ECO:0007669"/>
    <property type="project" value="UniProtKB-EC"/>
</dbReference>
<evidence type="ECO:0000256" key="4">
    <source>
        <dbReference type="ARBA" id="ARBA00022679"/>
    </source>
</evidence>
<comment type="similarity">
    <text evidence="1 7">Belongs to the N(4)/N(6)-methyltransferase family.</text>
</comment>